<reference evidence="1" key="1">
    <citation type="submission" date="2023-11" db="EMBL/GenBank/DDBJ databases">
        <authorList>
            <person name="Poullet M."/>
        </authorList>
    </citation>
    <scope>NUCLEOTIDE SEQUENCE</scope>
    <source>
        <strain evidence="1">E1834</strain>
    </source>
</reference>
<accession>A0ACB0Y258</accession>
<gene>
    <name evidence="1" type="ORF">MENTE1834_LOCUS6651</name>
</gene>
<comment type="caution">
    <text evidence="1">The sequence shown here is derived from an EMBL/GenBank/DDBJ whole genome shotgun (WGS) entry which is preliminary data.</text>
</comment>
<proteinExistence type="predicted"/>
<name>A0ACB0Y258_MELEN</name>
<organism evidence="1 2">
    <name type="scientific">Meloidogyne enterolobii</name>
    <name type="common">Root-knot nematode worm</name>
    <name type="synonym">Meloidogyne mayaguensis</name>
    <dbReference type="NCBI Taxonomy" id="390850"/>
    <lineage>
        <taxon>Eukaryota</taxon>
        <taxon>Metazoa</taxon>
        <taxon>Ecdysozoa</taxon>
        <taxon>Nematoda</taxon>
        <taxon>Chromadorea</taxon>
        <taxon>Rhabditida</taxon>
        <taxon>Tylenchina</taxon>
        <taxon>Tylenchomorpha</taxon>
        <taxon>Tylenchoidea</taxon>
        <taxon>Meloidogynidae</taxon>
        <taxon>Meloidogyninae</taxon>
        <taxon>Meloidogyne</taxon>
    </lineage>
</organism>
<dbReference type="Proteomes" id="UP001497535">
    <property type="component" value="Unassembled WGS sequence"/>
</dbReference>
<protein>
    <submittedName>
        <fullName evidence="1">Uncharacterized protein</fullName>
    </submittedName>
</protein>
<dbReference type="EMBL" id="CAVMJV010000005">
    <property type="protein sequence ID" value="CAK5028585.1"/>
    <property type="molecule type" value="Genomic_DNA"/>
</dbReference>
<evidence type="ECO:0000313" key="2">
    <source>
        <dbReference type="Proteomes" id="UP001497535"/>
    </source>
</evidence>
<evidence type="ECO:0000313" key="1">
    <source>
        <dbReference type="EMBL" id="CAK5028585.1"/>
    </source>
</evidence>
<sequence length="107" mass="11344">MPPQGKDKNKNGSQLGGANSGPKSGGRNNGQKRFEEAGKSSSSSKQNEETKKVLRVKNFLSVVSGGGDEAILSENSFVAGSGLGIILEEVLLFMLSLNSFLVFFYSI</sequence>
<keyword evidence="2" id="KW-1185">Reference proteome</keyword>